<dbReference type="NCBIfam" id="TIGR01382">
    <property type="entry name" value="PfpI"/>
    <property type="match status" value="1"/>
</dbReference>
<evidence type="ECO:0000259" key="2">
    <source>
        <dbReference type="Pfam" id="PF01965"/>
    </source>
</evidence>
<name>A0ABU8RMR0_9ACTN</name>
<gene>
    <name evidence="3" type="ORF">WDZ17_13915</name>
</gene>
<dbReference type="CDD" id="cd03134">
    <property type="entry name" value="GATase1_PfpI_like"/>
    <property type="match status" value="1"/>
</dbReference>
<dbReference type="InterPro" id="IPR006286">
    <property type="entry name" value="C56_PfpI-like"/>
</dbReference>
<keyword evidence="4" id="KW-1185">Reference proteome</keyword>
<dbReference type="Proteomes" id="UP001387100">
    <property type="component" value="Unassembled WGS sequence"/>
</dbReference>
<dbReference type="EMBL" id="JBBIAA010000021">
    <property type="protein sequence ID" value="MEJ5946390.1"/>
    <property type="molecule type" value="Genomic_DNA"/>
</dbReference>
<reference evidence="3 4" key="1">
    <citation type="journal article" date="2017" name="Int. J. Syst. Evol. Microbiol.">
        <title>Pseudokineococcus basanitobsidens sp. nov., isolated from volcanic rock.</title>
        <authorList>
            <person name="Lee D.W."/>
            <person name="Park M.Y."/>
            <person name="Kim J.J."/>
            <person name="Kim B.S."/>
        </authorList>
    </citation>
    <scope>NUCLEOTIDE SEQUENCE [LARGE SCALE GENOMIC DNA]</scope>
    <source>
        <strain evidence="3 4">DSM 103726</strain>
    </source>
</reference>
<dbReference type="Gene3D" id="3.40.50.880">
    <property type="match status" value="1"/>
</dbReference>
<protein>
    <submittedName>
        <fullName evidence="3">Type 1 glutamine amidotransferase domain-containing protein</fullName>
    </submittedName>
</protein>
<dbReference type="InterPro" id="IPR029062">
    <property type="entry name" value="Class_I_gatase-like"/>
</dbReference>
<dbReference type="PANTHER" id="PTHR42733:SF13">
    <property type="entry name" value="DJ-1_PFPI DOMAIN-CONTAINING PROTEIN"/>
    <property type="match status" value="1"/>
</dbReference>
<dbReference type="RefSeq" id="WP_339575773.1">
    <property type="nucleotide sequence ID" value="NZ_JBBIAA010000021.1"/>
</dbReference>
<dbReference type="InterPro" id="IPR002818">
    <property type="entry name" value="DJ-1/PfpI"/>
</dbReference>
<accession>A0ABU8RMR0</accession>
<comment type="caution">
    <text evidence="3">The sequence shown here is derived from an EMBL/GenBank/DDBJ whole genome shotgun (WGS) entry which is preliminary data.</text>
</comment>
<dbReference type="PROSITE" id="PS51276">
    <property type="entry name" value="PEPTIDASE_C56_PFPI"/>
    <property type="match status" value="1"/>
</dbReference>
<evidence type="ECO:0000313" key="4">
    <source>
        <dbReference type="Proteomes" id="UP001387100"/>
    </source>
</evidence>
<organism evidence="3 4">
    <name type="scientific">Pseudokineococcus basanitobsidens</name>
    <dbReference type="NCBI Taxonomy" id="1926649"/>
    <lineage>
        <taxon>Bacteria</taxon>
        <taxon>Bacillati</taxon>
        <taxon>Actinomycetota</taxon>
        <taxon>Actinomycetes</taxon>
        <taxon>Kineosporiales</taxon>
        <taxon>Kineosporiaceae</taxon>
        <taxon>Pseudokineococcus</taxon>
    </lineage>
</organism>
<keyword evidence="3" id="KW-0315">Glutamine amidotransferase</keyword>
<sequence length="207" mass="21716">MSLDGTRVALLIEDEYQILEGWYPLLRLQEAGAQVSVLGSGTKESYTSKEGYPMEVDAAAGDVSASDFDAVVVPGGFAPDNMRLHPEMIGFVREMNEAGKLVTAICHGGWVLVSAGVLGGKNATGYLPIKDDVQNAGGTWVDEPVVEDGNIITSRTPVDLPDFTRAIIGYLESKNTAATGNGARVPAAATTLQDDPAGARYEVGASV</sequence>
<evidence type="ECO:0000313" key="3">
    <source>
        <dbReference type="EMBL" id="MEJ5946390.1"/>
    </source>
</evidence>
<dbReference type="SUPFAM" id="SSF52317">
    <property type="entry name" value="Class I glutamine amidotransferase-like"/>
    <property type="match status" value="1"/>
</dbReference>
<evidence type="ECO:0000256" key="1">
    <source>
        <dbReference type="ARBA" id="ARBA00008542"/>
    </source>
</evidence>
<dbReference type="PANTHER" id="PTHR42733">
    <property type="entry name" value="DJ-1 PROTEIN"/>
    <property type="match status" value="1"/>
</dbReference>
<dbReference type="Pfam" id="PF01965">
    <property type="entry name" value="DJ-1_PfpI"/>
    <property type="match status" value="1"/>
</dbReference>
<feature type="domain" description="DJ-1/PfpI" evidence="2">
    <location>
        <begin position="7"/>
        <end position="168"/>
    </location>
</feature>
<comment type="similarity">
    <text evidence="1">Belongs to the peptidase C56 family.</text>
</comment>
<proteinExistence type="inferred from homology"/>